<name>A0A7E4ZVB4_PANRE</name>
<dbReference type="SUPFAM" id="SSF46689">
    <property type="entry name" value="Homeodomain-like"/>
    <property type="match status" value="1"/>
</dbReference>
<evidence type="ECO:0000256" key="8">
    <source>
        <dbReference type="SAM" id="MobiDB-lite"/>
    </source>
</evidence>
<dbReference type="GO" id="GO:0005634">
    <property type="term" value="C:nucleus"/>
    <property type="evidence" value="ECO:0007669"/>
    <property type="project" value="UniProtKB-SubCell"/>
</dbReference>
<keyword evidence="2" id="KW-0217">Developmental protein</keyword>
<accession>A0A7E4ZVB4</accession>
<dbReference type="GO" id="GO:0000981">
    <property type="term" value="F:DNA-binding transcription factor activity, RNA polymerase II-specific"/>
    <property type="evidence" value="ECO:0007669"/>
    <property type="project" value="TreeGrafter"/>
</dbReference>
<dbReference type="AlphaFoldDB" id="A0A7E4ZVB4"/>
<keyword evidence="10" id="KW-1185">Reference proteome</keyword>
<feature type="compositionally biased region" description="Low complexity" evidence="8">
    <location>
        <begin position="334"/>
        <end position="366"/>
    </location>
</feature>
<evidence type="ECO:0000259" key="9">
    <source>
        <dbReference type="PROSITE" id="PS51057"/>
    </source>
</evidence>
<comment type="subcellular location">
    <subcellularLocation>
        <location evidence="1">Nucleus</location>
    </subcellularLocation>
</comment>
<evidence type="ECO:0000256" key="5">
    <source>
        <dbReference type="ARBA" id="ARBA00023125"/>
    </source>
</evidence>
<dbReference type="PANTHER" id="PTHR45636:SF42">
    <property type="entry name" value="PROTEIN CBR-NPAX-1"/>
    <property type="match status" value="1"/>
</dbReference>
<feature type="region of interest" description="Disordered" evidence="8">
    <location>
        <begin position="317"/>
        <end position="378"/>
    </location>
</feature>
<dbReference type="InterPro" id="IPR036388">
    <property type="entry name" value="WH-like_DNA-bd_sf"/>
</dbReference>
<keyword evidence="4" id="KW-0805">Transcription regulation</keyword>
<keyword evidence="3" id="KW-0563">Paired box</keyword>
<evidence type="ECO:0000256" key="4">
    <source>
        <dbReference type="ARBA" id="ARBA00023015"/>
    </source>
</evidence>
<evidence type="ECO:0000313" key="10">
    <source>
        <dbReference type="Proteomes" id="UP000492821"/>
    </source>
</evidence>
<dbReference type="InterPro" id="IPR001523">
    <property type="entry name" value="Paired_dom"/>
</dbReference>
<reference evidence="10" key="1">
    <citation type="journal article" date="2013" name="Genetics">
        <title>The draft genome and transcriptome of Panagrellus redivivus are shaped by the harsh demands of a free-living lifestyle.</title>
        <authorList>
            <person name="Srinivasan J."/>
            <person name="Dillman A.R."/>
            <person name="Macchietto M.G."/>
            <person name="Heikkinen L."/>
            <person name="Lakso M."/>
            <person name="Fracchia K.M."/>
            <person name="Antoshechkin I."/>
            <person name="Mortazavi A."/>
            <person name="Wong G."/>
            <person name="Sternberg P.W."/>
        </authorList>
    </citation>
    <scope>NUCLEOTIDE SEQUENCE [LARGE SCALE GENOMIC DNA]</scope>
    <source>
        <strain evidence="10">MT8872</strain>
    </source>
</reference>
<dbReference type="Proteomes" id="UP000492821">
    <property type="component" value="Unassembled WGS sequence"/>
</dbReference>
<dbReference type="WBParaSite" id="Pan_g1940.t1">
    <property type="protein sequence ID" value="Pan_g1940.t1"/>
    <property type="gene ID" value="Pan_g1940"/>
</dbReference>
<dbReference type="GO" id="GO:0000978">
    <property type="term" value="F:RNA polymerase II cis-regulatory region sequence-specific DNA binding"/>
    <property type="evidence" value="ECO:0007669"/>
    <property type="project" value="TreeGrafter"/>
</dbReference>
<keyword evidence="7" id="KW-0539">Nucleus</keyword>
<proteinExistence type="predicted"/>
<evidence type="ECO:0000256" key="3">
    <source>
        <dbReference type="ARBA" id="ARBA00022724"/>
    </source>
</evidence>
<dbReference type="Gene3D" id="1.10.10.10">
    <property type="entry name" value="Winged helix-like DNA-binding domain superfamily/Winged helix DNA-binding domain"/>
    <property type="match status" value="1"/>
</dbReference>
<dbReference type="InterPro" id="IPR009057">
    <property type="entry name" value="Homeodomain-like_sf"/>
</dbReference>
<dbReference type="PANTHER" id="PTHR45636">
    <property type="entry name" value="PAIRED BOX PROTEIN PAX-6-RELATED-RELATED"/>
    <property type="match status" value="1"/>
</dbReference>
<dbReference type="PROSITE" id="PS51057">
    <property type="entry name" value="PAIRED_2"/>
    <property type="match status" value="1"/>
</dbReference>
<feature type="domain" description="Paired" evidence="9">
    <location>
        <begin position="259"/>
        <end position="406"/>
    </location>
</feature>
<evidence type="ECO:0000256" key="7">
    <source>
        <dbReference type="ARBA" id="ARBA00023242"/>
    </source>
</evidence>
<evidence type="ECO:0000256" key="6">
    <source>
        <dbReference type="ARBA" id="ARBA00023163"/>
    </source>
</evidence>
<dbReference type="SMART" id="SM00351">
    <property type="entry name" value="PAX"/>
    <property type="match status" value="1"/>
</dbReference>
<sequence>MTYCTSAVMPFLMPRFVRPAIPSLLGVREVRQRTCPLWQLPPTCAENFESDQTPKSDSYPDVYMGAHSWRREQSFHLYFYNLNVCFQMALTLGKTGPSAFKPSSVPSEVTDFTPLMPSNTTPVMPSSSLPFASTTILPNFNFQPNFSVPMMPSQAPMLPLSRPSMESAYLEYIMYLLLNQNTSNLLNATNAPAKLPTPLPMSLSLPQVPTSLSVSYSNPVVPPFLPSSPDRSRSASNLNNDLEAPHIVISDMSLPYLQTTISKNKLGRSYNPGRPLAMSDRQRILELYEKGHKISHIARIIGVTHSCVSKIMTRYRRTGSMHPRSAQQAKKSTDSLSPSSASSSSSAASTASGSSFSSSNSSGSMSPQHMGSLELSEPSRFGELSLTEVFGRHSEPQTLPLFRGVA</sequence>
<evidence type="ECO:0000256" key="1">
    <source>
        <dbReference type="ARBA" id="ARBA00004123"/>
    </source>
</evidence>
<reference evidence="11" key="2">
    <citation type="submission" date="2020-10" db="UniProtKB">
        <authorList>
            <consortium name="WormBaseParasite"/>
        </authorList>
    </citation>
    <scope>IDENTIFICATION</scope>
</reference>
<dbReference type="PRINTS" id="PR00027">
    <property type="entry name" value="PAIREDBOX"/>
</dbReference>
<evidence type="ECO:0000256" key="2">
    <source>
        <dbReference type="ARBA" id="ARBA00022473"/>
    </source>
</evidence>
<protein>
    <submittedName>
        <fullName evidence="11">Paired domain-containing protein</fullName>
    </submittedName>
</protein>
<organism evidence="10 11">
    <name type="scientific">Panagrellus redivivus</name>
    <name type="common">Microworm</name>
    <dbReference type="NCBI Taxonomy" id="6233"/>
    <lineage>
        <taxon>Eukaryota</taxon>
        <taxon>Metazoa</taxon>
        <taxon>Ecdysozoa</taxon>
        <taxon>Nematoda</taxon>
        <taxon>Chromadorea</taxon>
        <taxon>Rhabditida</taxon>
        <taxon>Tylenchina</taxon>
        <taxon>Panagrolaimomorpha</taxon>
        <taxon>Panagrolaimoidea</taxon>
        <taxon>Panagrolaimidae</taxon>
        <taxon>Panagrellus</taxon>
    </lineage>
</organism>
<keyword evidence="5" id="KW-0238">DNA-binding</keyword>
<dbReference type="InterPro" id="IPR043565">
    <property type="entry name" value="PAX_fam"/>
</dbReference>
<dbReference type="Pfam" id="PF00292">
    <property type="entry name" value="PAX"/>
    <property type="match status" value="1"/>
</dbReference>
<evidence type="ECO:0000313" key="11">
    <source>
        <dbReference type="WBParaSite" id="Pan_g1940.t1"/>
    </source>
</evidence>
<keyword evidence="6" id="KW-0804">Transcription</keyword>